<organism evidence="1 2">
    <name type="scientific">Metamycoplasma auris</name>
    <dbReference type="NCBI Taxonomy" id="51363"/>
    <lineage>
        <taxon>Bacteria</taxon>
        <taxon>Bacillati</taxon>
        <taxon>Mycoplasmatota</taxon>
        <taxon>Mycoplasmoidales</taxon>
        <taxon>Metamycoplasmataceae</taxon>
        <taxon>Metamycoplasma</taxon>
    </lineage>
</organism>
<evidence type="ECO:0000313" key="2">
    <source>
        <dbReference type="Proteomes" id="UP000249646"/>
    </source>
</evidence>
<dbReference type="EMBL" id="QKUB01000011">
    <property type="protein sequence ID" value="PZV98737.1"/>
    <property type="molecule type" value="Genomic_DNA"/>
</dbReference>
<dbReference type="Proteomes" id="UP000249646">
    <property type="component" value="Unassembled WGS sequence"/>
</dbReference>
<dbReference type="RefSeq" id="WP_111518829.1">
    <property type="nucleotide sequence ID" value="NZ_QKUB01000011.1"/>
</dbReference>
<evidence type="ECO:0000313" key="1">
    <source>
        <dbReference type="EMBL" id="PZV98737.1"/>
    </source>
</evidence>
<protein>
    <submittedName>
        <fullName evidence="1">Uncharacterized protein</fullName>
    </submittedName>
</protein>
<proteinExistence type="predicted"/>
<reference evidence="1 2" key="1">
    <citation type="submission" date="2018-06" db="EMBL/GenBank/DDBJ databases">
        <title>Genomic Encyclopedia of Archaeal and Bacterial Type Strains, Phase II (KMG-II): from individual species to whole genera.</title>
        <authorList>
            <person name="Goeker M."/>
        </authorList>
    </citation>
    <scope>NUCLEOTIDE SEQUENCE [LARGE SCALE GENOMIC DNA]</scope>
    <source>
        <strain evidence="1 2">ATCC 51348</strain>
    </source>
</reference>
<comment type="caution">
    <text evidence="1">The sequence shown here is derived from an EMBL/GenBank/DDBJ whole genome shotgun (WGS) entry which is preliminary data.</text>
</comment>
<keyword evidence="2" id="KW-1185">Reference proteome</keyword>
<gene>
    <name evidence="1" type="ORF">BCF89_1115</name>
</gene>
<dbReference type="AlphaFoldDB" id="A0A2W7G568"/>
<accession>A0A2W7G568</accession>
<sequence length="413" mass="49156">MHKLNLLNIDPYKKCIKFLQERVLSNSYRGMQISQHNRYDLDVVITLLKTLYDICGENKLEIRTTDLSKRPENTENEFKYAEYVNKINKVNKYGTQDSVRKNLFVDLHRMNLINRFNGDILLDPHKRANKVTSVSITKTGLELINQQDILGRWMTYSGCIDLLTDGLVLKLHSMILDNDLKYYITVDEFMFFVTFLNKELNGEVFDEEKIQEFIKEYRTLPISNREEIKKRIKEYANPEKFGGNKTTKRDYNNWKNETQQIITILDQTSFFEYDSQKERLQCRLNGPETIFTNDNLLKVKRSSIQKSEYFKQHNVIKKEGYHLHHIVPLFRSTSVDHFVLIDRWENLLYIDAKKHDIITRRRSLIQLEILENEDIRLKDFSSDIYLKKDDNVFYSSTLSSKMLEKNKELLKTL</sequence>
<dbReference type="OrthoDB" id="5315569at2"/>
<name>A0A2W7G568_9BACT</name>